<dbReference type="Proteomes" id="UP001552299">
    <property type="component" value="Unassembled WGS sequence"/>
</dbReference>
<keyword evidence="3" id="KW-1185">Reference proteome</keyword>
<dbReference type="EMBL" id="JANQDX010000008">
    <property type="protein sequence ID" value="KAL0920251.1"/>
    <property type="molecule type" value="Genomic_DNA"/>
</dbReference>
<comment type="caution">
    <text evidence="2">The sequence shown here is derived from an EMBL/GenBank/DDBJ whole genome shotgun (WGS) entry which is preliminary data.</text>
</comment>
<evidence type="ECO:0000313" key="2">
    <source>
        <dbReference type="EMBL" id="KAL0920251.1"/>
    </source>
</evidence>
<gene>
    <name evidence="2" type="ORF">M5K25_009372</name>
</gene>
<reference evidence="2 3" key="1">
    <citation type="journal article" date="2024" name="Plant Biotechnol. J.">
        <title>Dendrobium thyrsiflorum genome and its molecular insights into genes involved in important horticultural traits.</title>
        <authorList>
            <person name="Chen B."/>
            <person name="Wang J.Y."/>
            <person name="Zheng P.J."/>
            <person name="Li K.L."/>
            <person name="Liang Y.M."/>
            <person name="Chen X.F."/>
            <person name="Zhang C."/>
            <person name="Zhao X."/>
            <person name="He X."/>
            <person name="Zhang G.Q."/>
            <person name="Liu Z.J."/>
            <person name="Xu Q."/>
        </authorList>
    </citation>
    <scope>NUCLEOTIDE SEQUENCE [LARGE SCALE GENOMIC DNA]</scope>
    <source>
        <strain evidence="2">GZMU011</strain>
    </source>
</reference>
<evidence type="ECO:0000256" key="1">
    <source>
        <dbReference type="SAM" id="MobiDB-lite"/>
    </source>
</evidence>
<protein>
    <submittedName>
        <fullName evidence="2">Uncharacterized protein</fullName>
    </submittedName>
</protein>
<feature type="region of interest" description="Disordered" evidence="1">
    <location>
        <begin position="248"/>
        <end position="290"/>
    </location>
</feature>
<feature type="compositionally biased region" description="Basic and acidic residues" evidence="1">
    <location>
        <begin position="95"/>
        <end position="134"/>
    </location>
</feature>
<evidence type="ECO:0000313" key="3">
    <source>
        <dbReference type="Proteomes" id="UP001552299"/>
    </source>
</evidence>
<dbReference type="AlphaFoldDB" id="A0ABD0V5Z8"/>
<organism evidence="2 3">
    <name type="scientific">Dendrobium thyrsiflorum</name>
    <name type="common">Pinecone-like raceme dendrobium</name>
    <name type="synonym">Orchid</name>
    <dbReference type="NCBI Taxonomy" id="117978"/>
    <lineage>
        <taxon>Eukaryota</taxon>
        <taxon>Viridiplantae</taxon>
        <taxon>Streptophyta</taxon>
        <taxon>Embryophyta</taxon>
        <taxon>Tracheophyta</taxon>
        <taxon>Spermatophyta</taxon>
        <taxon>Magnoliopsida</taxon>
        <taxon>Liliopsida</taxon>
        <taxon>Asparagales</taxon>
        <taxon>Orchidaceae</taxon>
        <taxon>Epidendroideae</taxon>
        <taxon>Malaxideae</taxon>
        <taxon>Dendrobiinae</taxon>
        <taxon>Dendrobium</taxon>
    </lineage>
</organism>
<feature type="compositionally biased region" description="Basic and acidic residues" evidence="1">
    <location>
        <begin position="272"/>
        <end position="281"/>
    </location>
</feature>
<proteinExistence type="predicted"/>
<name>A0ABD0V5Z8_DENTH</name>
<sequence>MYENPPKLNNAHLTDKERITSFECHEFIEIEKVQAPVSCTPSDATALHRKIGSRQLSLMLRVQYMGSFIPILYTNPWERKLREESLSGKDPVAPPHREGERDSASPPHRGGERDTITQPHWEDERDTTTPPHYDGRNLQRLSVLLIMCNYPNITLKSATRIWKEIGVIQKGTKEAEEKIRCWQLPVTPTPAQEGQAGPVQPGPVLGLLLGLLVLPEIWRVVLPLELKNIVSLAVFLLPLIRRFRGDDEDKQKPATTETTGSHGRGGNPNPFRGRENPKEEVLEGDDGMPPLIPLSRKEMSMGYDRRGADFVERREEFYRRGADFEGRREEFHRRGADFEGRRGEYDEGFGNYYVY</sequence>
<accession>A0ABD0V5Z8</accession>
<feature type="region of interest" description="Disordered" evidence="1">
    <location>
        <begin position="84"/>
        <end position="134"/>
    </location>
</feature>